<proteinExistence type="predicted"/>
<dbReference type="EMBL" id="CP046171">
    <property type="protein sequence ID" value="QIS03855.1"/>
    <property type="molecule type" value="Genomic_DNA"/>
</dbReference>
<name>A0A6G9XSG8_NOCBR</name>
<organism evidence="2 3">
    <name type="scientific">Nocardia brasiliensis</name>
    <dbReference type="NCBI Taxonomy" id="37326"/>
    <lineage>
        <taxon>Bacteria</taxon>
        <taxon>Bacillati</taxon>
        <taxon>Actinomycetota</taxon>
        <taxon>Actinomycetes</taxon>
        <taxon>Mycobacteriales</taxon>
        <taxon>Nocardiaceae</taxon>
        <taxon>Nocardia</taxon>
    </lineage>
</organism>
<evidence type="ECO:0000313" key="2">
    <source>
        <dbReference type="EMBL" id="QIS03855.1"/>
    </source>
</evidence>
<dbReference type="RefSeq" id="WP_167462959.1">
    <property type="nucleotide sequence ID" value="NZ_CP046171.1"/>
</dbReference>
<dbReference type="AlphaFoldDB" id="A0A6G9XSG8"/>
<dbReference type="Proteomes" id="UP000501705">
    <property type="component" value="Chromosome"/>
</dbReference>
<sequence>MRIPPTAEHQAPTPVTTRGSTPDTAVTTELTEPAATGLYRDRDGDLWQKTDRGWRLRSQHGVAVDDASYWAWLDGHVRDYAPFVPLGAE</sequence>
<gene>
    <name evidence="2" type="ORF">F5X71_17340</name>
</gene>
<feature type="compositionally biased region" description="Polar residues" evidence="1">
    <location>
        <begin position="13"/>
        <end position="30"/>
    </location>
</feature>
<reference evidence="2 3" key="1">
    <citation type="journal article" date="2019" name="ACS Chem. Biol.">
        <title>Identification and Mobilization of a Cryptic Antibiotic Biosynthesis Gene Locus from a Human-Pathogenic Nocardia Isolate.</title>
        <authorList>
            <person name="Herisse M."/>
            <person name="Ishida K."/>
            <person name="Porter J.L."/>
            <person name="Howden B."/>
            <person name="Hertweck C."/>
            <person name="Stinear T.P."/>
            <person name="Pidot S.J."/>
        </authorList>
    </citation>
    <scope>NUCLEOTIDE SEQUENCE [LARGE SCALE GENOMIC DNA]</scope>
    <source>
        <strain evidence="2 3">AUSMDU00024985</strain>
    </source>
</reference>
<accession>A0A6G9XSG8</accession>
<protein>
    <submittedName>
        <fullName evidence="2">Uncharacterized protein</fullName>
    </submittedName>
</protein>
<evidence type="ECO:0000313" key="3">
    <source>
        <dbReference type="Proteomes" id="UP000501705"/>
    </source>
</evidence>
<evidence type="ECO:0000256" key="1">
    <source>
        <dbReference type="SAM" id="MobiDB-lite"/>
    </source>
</evidence>
<feature type="region of interest" description="Disordered" evidence="1">
    <location>
        <begin position="1"/>
        <end position="37"/>
    </location>
</feature>